<accession>A0ABM1F0N2</accession>
<dbReference type="InterPro" id="IPR038050">
    <property type="entry name" value="Neuro_actylchol_rec"/>
</dbReference>
<protein>
    <submittedName>
        <fullName evidence="3">Gamma-aminobutyric acid receptor subunit alpha-6-like</fullName>
    </submittedName>
</protein>
<organism evidence="2 3">
    <name type="scientific">Priapulus caudatus</name>
    <name type="common">Priapulid worm</name>
    <dbReference type="NCBI Taxonomy" id="37621"/>
    <lineage>
        <taxon>Eukaryota</taxon>
        <taxon>Metazoa</taxon>
        <taxon>Ecdysozoa</taxon>
        <taxon>Scalidophora</taxon>
        <taxon>Priapulida</taxon>
        <taxon>Priapulimorpha</taxon>
        <taxon>Priapulimorphida</taxon>
        <taxon>Priapulidae</taxon>
        <taxon>Priapulus</taxon>
    </lineage>
</organism>
<dbReference type="InterPro" id="IPR036719">
    <property type="entry name" value="Neuro-gated_channel_TM_sf"/>
</dbReference>
<feature type="region of interest" description="Disordered" evidence="1">
    <location>
        <begin position="79"/>
        <end position="112"/>
    </location>
</feature>
<dbReference type="SUPFAM" id="SSF90112">
    <property type="entry name" value="Neurotransmitter-gated ion-channel transmembrane pore"/>
    <property type="match status" value="1"/>
</dbReference>
<evidence type="ECO:0000313" key="2">
    <source>
        <dbReference type="Proteomes" id="UP000695022"/>
    </source>
</evidence>
<proteinExistence type="predicted"/>
<dbReference type="Gene3D" id="1.20.58.390">
    <property type="entry name" value="Neurotransmitter-gated ion-channel transmembrane domain"/>
    <property type="match status" value="1"/>
</dbReference>
<evidence type="ECO:0000256" key="1">
    <source>
        <dbReference type="SAM" id="MobiDB-lite"/>
    </source>
</evidence>
<dbReference type="GeneID" id="106817816"/>
<gene>
    <name evidence="3" type="primary">LOC106817816</name>
</gene>
<dbReference type="RefSeq" id="XP_014678003.1">
    <property type="nucleotide sequence ID" value="XM_014822517.1"/>
</dbReference>
<sequence>MVFASLVEYAAVGYVAKHIMRQRKIAADQAKRAKEEAELKYPSCNSTPSRGPFASAEYGLQVTNENDSVRTHLVQAPMGRSSVPNYASIDPHGSQDPEVAEPQKRKRRCTRPVLSPSDIDKYSRFGFPITFLLFNAIYWTVNLQLNDVSAWVGAKS</sequence>
<reference evidence="3" key="1">
    <citation type="submission" date="2025-08" db="UniProtKB">
        <authorList>
            <consortium name="RefSeq"/>
        </authorList>
    </citation>
    <scope>IDENTIFICATION</scope>
</reference>
<name>A0ABM1F0N2_PRICU</name>
<keyword evidence="2" id="KW-1185">Reference proteome</keyword>
<evidence type="ECO:0000313" key="3">
    <source>
        <dbReference type="RefSeq" id="XP_014678003.1"/>
    </source>
</evidence>
<dbReference type="Proteomes" id="UP000695022">
    <property type="component" value="Unplaced"/>
</dbReference>